<reference evidence="6" key="1">
    <citation type="journal article" date="2020" name="Stud. Mycol.">
        <title>101 Dothideomycetes genomes: a test case for predicting lifestyles and emergence of pathogens.</title>
        <authorList>
            <person name="Haridas S."/>
            <person name="Albert R."/>
            <person name="Binder M."/>
            <person name="Bloem J."/>
            <person name="Labutti K."/>
            <person name="Salamov A."/>
            <person name="Andreopoulos B."/>
            <person name="Baker S."/>
            <person name="Barry K."/>
            <person name="Bills G."/>
            <person name="Bluhm B."/>
            <person name="Cannon C."/>
            <person name="Castanera R."/>
            <person name="Culley D."/>
            <person name="Daum C."/>
            <person name="Ezra D."/>
            <person name="Gonzalez J."/>
            <person name="Henrissat B."/>
            <person name="Kuo A."/>
            <person name="Liang C."/>
            <person name="Lipzen A."/>
            <person name="Lutzoni F."/>
            <person name="Magnuson J."/>
            <person name="Mondo S."/>
            <person name="Nolan M."/>
            <person name="Ohm R."/>
            <person name="Pangilinan J."/>
            <person name="Park H.-J."/>
            <person name="Ramirez L."/>
            <person name="Alfaro M."/>
            <person name="Sun H."/>
            <person name="Tritt A."/>
            <person name="Yoshinaga Y."/>
            <person name="Zwiers L.-H."/>
            <person name="Turgeon B."/>
            <person name="Goodwin S."/>
            <person name="Spatafora J."/>
            <person name="Crous P."/>
            <person name="Grigoriev I."/>
        </authorList>
    </citation>
    <scope>NUCLEOTIDE SEQUENCE</scope>
    <source>
        <strain evidence="6">CBS 119687</strain>
    </source>
</reference>
<evidence type="ECO:0000256" key="3">
    <source>
        <dbReference type="ARBA" id="ARBA00022827"/>
    </source>
</evidence>
<dbReference type="EMBL" id="ML977507">
    <property type="protein sequence ID" value="KAF2128882.1"/>
    <property type="molecule type" value="Genomic_DNA"/>
</dbReference>
<evidence type="ECO:0000256" key="4">
    <source>
        <dbReference type="ARBA" id="ARBA00023002"/>
    </source>
</evidence>
<evidence type="ECO:0000313" key="7">
    <source>
        <dbReference type="Proteomes" id="UP000799771"/>
    </source>
</evidence>
<dbReference type="AlphaFoldDB" id="A0A6A6AAD0"/>
<dbReference type="Proteomes" id="UP000799771">
    <property type="component" value="Unassembled WGS sequence"/>
</dbReference>
<keyword evidence="3" id="KW-0274">FAD</keyword>
<evidence type="ECO:0000256" key="2">
    <source>
        <dbReference type="ARBA" id="ARBA00022630"/>
    </source>
</evidence>
<sequence>MRIALDVPDEVQLSTCPIIIIGASIAGLTLAHALKKANISCIVFESDPTELHSSMLRQRAVTVDWALKDFKSCLLPYVFQNLRASKVTPRQEDTYPFFSLPSATGAHFENSQKMLRIQKGRIWMLLTGILNPKTSNNSLDIRWGHKLTGISHVPPEDNTAKPIVIAHFENVNSQLGSLVVGADGTFSSVRDILFNSKDEGRAQPSQYRMLEMITDLPSELAQWVFKKNLYLIQNSQPASGICGSFSTTGLYWRNDESFFNVCIRLSWKHQTFPDFDFSILTGNWPKADIAQQLETFAEHFCKRLGDMIEGVGDNYWKDEVYARKVNLDIWEPRK</sequence>
<proteinExistence type="predicted"/>
<evidence type="ECO:0000313" key="6">
    <source>
        <dbReference type="EMBL" id="KAF2128882.1"/>
    </source>
</evidence>
<dbReference type="GeneID" id="54407159"/>
<evidence type="ECO:0000256" key="1">
    <source>
        <dbReference type="ARBA" id="ARBA00001974"/>
    </source>
</evidence>
<evidence type="ECO:0008006" key="8">
    <source>
        <dbReference type="Google" id="ProtNLM"/>
    </source>
</evidence>
<dbReference type="PRINTS" id="PR00420">
    <property type="entry name" value="RNGMNOXGNASE"/>
</dbReference>
<name>A0A6A6AAD0_9PLEO</name>
<dbReference type="PANTHER" id="PTHR47178">
    <property type="entry name" value="MONOOXYGENASE, FAD-BINDING"/>
    <property type="match status" value="1"/>
</dbReference>
<dbReference type="Gene3D" id="3.50.50.60">
    <property type="entry name" value="FAD/NAD(P)-binding domain"/>
    <property type="match status" value="1"/>
</dbReference>
<accession>A0A6A6AAD0</accession>
<organism evidence="6 7">
    <name type="scientific">Dothidotthia symphoricarpi CBS 119687</name>
    <dbReference type="NCBI Taxonomy" id="1392245"/>
    <lineage>
        <taxon>Eukaryota</taxon>
        <taxon>Fungi</taxon>
        <taxon>Dikarya</taxon>
        <taxon>Ascomycota</taxon>
        <taxon>Pezizomycotina</taxon>
        <taxon>Dothideomycetes</taxon>
        <taxon>Pleosporomycetidae</taxon>
        <taxon>Pleosporales</taxon>
        <taxon>Dothidotthiaceae</taxon>
        <taxon>Dothidotthia</taxon>
    </lineage>
</organism>
<comment type="cofactor">
    <cofactor evidence="1">
        <name>FAD</name>
        <dbReference type="ChEBI" id="CHEBI:57692"/>
    </cofactor>
</comment>
<gene>
    <name evidence="6" type="ORF">P153DRAFT_357382</name>
</gene>
<dbReference type="SUPFAM" id="SSF51905">
    <property type="entry name" value="FAD/NAD(P)-binding domain"/>
    <property type="match status" value="1"/>
</dbReference>
<keyword evidence="2" id="KW-0285">Flavoprotein</keyword>
<dbReference type="RefSeq" id="XP_033523271.1">
    <property type="nucleotide sequence ID" value="XM_033666727.1"/>
</dbReference>
<keyword evidence="5" id="KW-0503">Monooxygenase</keyword>
<dbReference type="OrthoDB" id="47494at2759"/>
<dbReference type="Pfam" id="PF13450">
    <property type="entry name" value="NAD_binding_8"/>
    <property type="match status" value="1"/>
</dbReference>
<keyword evidence="4" id="KW-0560">Oxidoreductase</keyword>
<protein>
    <recommendedName>
        <fullName evidence="8">FAD-binding domain-containing protein</fullName>
    </recommendedName>
</protein>
<keyword evidence="7" id="KW-1185">Reference proteome</keyword>
<dbReference type="InterPro" id="IPR036188">
    <property type="entry name" value="FAD/NAD-bd_sf"/>
</dbReference>
<dbReference type="PANTHER" id="PTHR47178:SF1">
    <property type="entry name" value="FAD-BINDING DOMAIN-CONTAINING PROTEIN-RELATED"/>
    <property type="match status" value="1"/>
</dbReference>
<dbReference type="GO" id="GO:0004497">
    <property type="term" value="F:monooxygenase activity"/>
    <property type="evidence" value="ECO:0007669"/>
    <property type="project" value="UniProtKB-KW"/>
</dbReference>
<evidence type="ECO:0000256" key="5">
    <source>
        <dbReference type="ARBA" id="ARBA00023033"/>
    </source>
</evidence>